<dbReference type="EMBL" id="JBHSFV010000013">
    <property type="protein sequence ID" value="MFC4635861.1"/>
    <property type="molecule type" value="Genomic_DNA"/>
</dbReference>
<dbReference type="SUPFAM" id="SSF51905">
    <property type="entry name" value="FAD/NAD(P)-binding domain"/>
    <property type="match status" value="1"/>
</dbReference>
<dbReference type="RefSeq" id="WP_379981499.1">
    <property type="nucleotide sequence ID" value="NZ_JBHSFV010000013.1"/>
</dbReference>
<dbReference type="PROSITE" id="PS51257">
    <property type="entry name" value="PROKAR_LIPOPROTEIN"/>
    <property type="match status" value="1"/>
</dbReference>
<organism evidence="2 3">
    <name type="scientific">Dokdonia ponticola</name>
    <dbReference type="NCBI Taxonomy" id="2041041"/>
    <lineage>
        <taxon>Bacteria</taxon>
        <taxon>Pseudomonadati</taxon>
        <taxon>Bacteroidota</taxon>
        <taxon>Flavobacteriia</taxon>
        <taxon>Flavobacteriales</taxon>
        <taxon>Flavobacteriaceae</taxon>
        <taxon>Dokdonia</taxon>
    </lineage>
</organism>
<feature type="domain" description="FAD dependent oxidoreductase" evidence="1">
    <location>
        <begin position="4"/>
        <end position="393"/>
    </location>
</feature>
<keyword evidence="3" id="KW-1185">Reference proteome</keyword>
<proteinExistence type="predicted"/>
<accession>A0ABV9I0C5</accession>
<dbReference type="Gene3D" id="3.30.9.10">
    <property type="entry name" value="D-Amino Acid Oxidase, subunit A, domain 2"/>
    <property type="match status" value="1"/>
</dbReference>
<dbReference type="PANTHER" id="PTHR13847">
    <property type="entry name" value="SARCOSINE DEHYDROGENASE-RELATED"/>
    <property type="match status" value="1"/>
</dbReference>
<sequence>MKHCIIIGGGIIGLSCAYFLHKSGHQVTVIDQSKMDGGASYVNAGYLAPSHMIPLSAPGVMKQGIKWMFDRKSPLYIKPRLNSDLIKWSWAFNKSCNASHVERVIPIMREIAVMGRDLYDQIKQEEGFDFQLEKKGLFMLCQTEQTLHHELELVEIAHKEGLVARGVSAAEVQQMMPDTTLDIVGATYFECDHHTTPGAFMNELKTYLVNAGVVIRQEEKVVDLGVKNGEITFVKTDKEQLKADEYVLAAGSWASMLSRKLNIPLLLQAGKGYRIETTRPTGITYPSILAEAKIAITPMSGCTRFAGTMEIAGINQRINTQRVDAIAEGVQRYFPEVSVTPEEKAQAASGLRPVSPDGMPYIGKSTKCKNLTIATGHAMMGWSLGPSTGKLVQEVIDEVTPSMDMALFHPDRKF</sequence>
<dbReference type="Gene3D" id="3.50.50.60">
    <property type="entry name" value="FAD/NAD(P)-binding domain"/>
    <property type="match status" value="2"/>
</dbReference>
<reference evidence="3" key="1">
    <citation type="journal article" date="2019" name="Int. J. Syst. Evol. Microbiol.">
        <title>The Global Catalogue of Microorganisms (GCM) 10K type strain sequencing project: providing services to taxonomists for standard genome sequencing and annotation.</title>
        <authorList>
            <consortium name="The Broad Institute Genomics Platform"/>
            <consortium name="The Broad Institute Genome Sequencing Center for Infectious Disease"/>
            <person name="Wu L."/>
            <person name="Ma J."/>
        </authorList>
    </citation>
    <scope>NUCLEOTIDE SEQUENCE [LARGE SCALE GENOMIC DNA]</scope>
    <source>
        <strain evidence="3">YJ-61-S</strain>
    </source>
</reference>
<dbReference type="Proteomes" id="UP001596043">
    <property type="component" value="Unassembled WGS sequence"/>
</dbReference>
<keyword evidence="2" id="KW-0560">Oxidoreductase</keyword>
<gene>
    <name evidence="2" type="ORF">ACFO3O_18265</name>
</gene>
<name>A0ABV9I0C5_9FLAO</name>
<evidence type="ECO:0000259" key="1">
    <source>
        <dbReference type="Pfam" id="PF01266"/>
    </source>
</evidence>
<evidence type="ECO:0000313" key="3">
    <source>
        <dbReference type="Proteomes" id="UP001596043"/>
    </source>
</evidence>
<dbReference type="EC" id="1.-.-.-" evidence="2"/>
<evidence type="ECO:0000313" key="2">
    <source>
        <dbReference type="EMBL" id="MFC4635861.1"/>
    </source>
</evidence>
<dbReference type="SUPFAM" id="SSF54373">
    <property type="entry name" value="FAD-linked reductases, C-terminal domain"/>
    <property type="match status" value="1"/>
</dbReference>
<comment type="caution">
    <text evidence="2">The sequence shown here is derived from an EMBL/GenBank/DDBJ whole genome shotgun (WGS) entry which is preliminary data.</text>
</comment>
<protein>
    <submittedName>
        <fullName evidence="2">NAD(P)/FAD-dependent oxidoreductase</fullName>
        <ecNumber evidence="2">1.-.-.-</ecNumber>
    </submittedName>
</protein>
<dbReference type="GO" id="GO:0016491">
    <property type="term" value="F:oxidoreductase activity"/>
    <property type="evidence" value="ECO:0007669"/>
    <property type="project" value="UniProtKB-KW"/>
</dbReference>
<dbReference type="InterPro" id="IPR006076">
    <property type="entry name" value="FAD-dep_OxRdtase"/>
</dbReference>
<dbReference type="Pfam" id="PF01266">
    <property type="entry name" value="DAO"/>
    <property type="match status" value="1"/>
</dbReference>
<dbReference type="InterPro" id="IPR036188">
    <property type="entry name" value="FAD/NAD-bd_sf"/>
</dbReference>